<feature type="chain" id="PRO_5026699103" evidence="1">
    <location>
        <begin position="30"/>
        <end position="208"/>
    </location>
</feature>
<evidence type="ECO:0000256" key="1">
    <source>
        <dbReference type="SAM" id="SignalP"/>
    </source>
</evidence>
<organism evidence="2 3">
    <name type="scientific">Gloeocapsopsis dulcis AAB1 = 1H9</name>
    <dbReference type="NCBI Taxonomy" id="1433147"/>
    <lineage>
        <taxon>Bacteria</taxon>
        <taxon>Bacillati</taxon>
        <taxon>Cyanobacteriota</taxon>
        <taxon>Cyanophyceae</taxon>
        <taxon>Oscillatoriophycideae</taxon>
        <taxon>Chroococcales</taxon>
        <taxon>Chroococcaceae</taxon>
        <taxon>Gloeocapsopsis</taxon>
        <taxon>Gloeocapsopsis dulcis</taxon>
    </lineage>
</organism>
<sequence>MLLNKITTSLLSVSLVAAAFTVTPDSATAKENKIDQLLIQHGLNPTKCGPGVVAVWVDLNQQACAVPNAQYPAGTYRLTNNFQLAAISQQNPTPQPNNQATPITNGNPTINVINVGTPGSYPSAPTYPNTPGGYPPPTITTPSIVFTSNPNQPVSPVISAQINASLAAKGLSPTSCSANPGVVVMMDQYMACAYPTLTYPPGRYSLAF</sequence>
<dbReference type="AlphaFoldDB" id="A0A6N8FZ29"/>
<evidence type="ECO:0000313" key="2">
    <source>
        <dbReference type="EMBL" id="MUL38410.1"/>
    </source>
</evidence>
<proteinExistence type="predicted"/>
<dbReference type="RefSeq" id="WP_105222030.1">
    <property type="nucleotide sequence ID" value="NZ_CAWNSU010000123.1"/>
</dbReference>
<protein>
    <submittedName>
        <fullName evidence="2">Uncharacterized protein</fullName>
    </submittedName>
</protein>
<dbReference type="OrthoDB" id="424572at2"/>
<accession>A0A6N8FZ29</accession>
<comment type="caution">
    <text evidence="2">The sequence shown here is derived from an EMBL/GenBank/DDBJ whole genome shotgun (WGS) entry which is preliminary data.</text>
</comment>
<reference evidence="2 3" key="1">
    <citation type="journal article" date="2019" name="Front. Microbiol.">
        <title>Genomic Features for Desiccation Tolerance and Sugar Biosynthesis in the Extremophile Gloeocapsopsis sp. UTEX B3054.</title>
        <authorList>
            <person name="Urrejola C."/>
            <person name="Alcorta J."/>
            <person name="Salas L."/>
            <person name="Vasquez M."/>
            <person name="Polz M.F."/>
            <person name="Vicuna R."/>
            <person name="Diez B."/>
        </authorList>
    </citation>
    <scope>NUCLEOTIDE SEQUENCE [LARGE SCALE GENOMIC DNA]</scope>
    <source>
        <strain evidence="2 3">1H9</strain>
    </source>
</reference>
<dbReference type="Proteomes" id="UP000441797">
    <property type="component" value="Unassembled WGS sequence"/>
</dbReference>
<evidence type="ECO:0000313" key="3">
    <source>
        <dbReference type="Proteomes" id="UP000441797"/>
    </source>
</evidence>
<dbReference type="EMBL" id="NAPY01000038">
    <property type="protein sequence ID" value="MUL38410.1"/>
    <property type="molecule type" value="Genomic_DNA"/>
</dbReference>
<gene>
    <name evidence="2" type="ORF">BWI75_19265</name>
</gene>
<keyword evidence="3" id="KW-1185">Reference proteome</keyword>
<keyword evidence="1" id="KW-0732">Signal</keyword>
<feature type="signal peptide" evidence="1">
    <location>
        <begin position="1"/>
        <end position="29"/>
    </location>
</feature>
<name>A0A6N8FZ29_9CHRO</name>